<dbReference type="EMBL" id="FOGD01000008">
    <property type="protein sequence ID" value="SER45659.1"/>
    <property type="molecule type" value="Genomic_DNA"/>
</dbReference>
<dbReference type="AlphaFoldDB" id="A0A1H9PCW8"/>
<dbReference type="Pfam" id="PF04191">
    <property type="entry name" value="PEMT"/>
    <property type="match status" value="1"/>
</dbReference>
<evidence type="ECO:0000256" key="5">
    <source>
        <dbReference type="SAM" id="Phobius"/>
    </source>
</evidence>
<evidence type="ECO:0000256" key="3">
    <source>
        <dbReference type="ARBA" id="ARBA00022989"/>
    </source>
</evidence>
<reference evidence="6 7" key="1">
    <citation type="submission" date="2016-10" db="EMBL/GenBank/DDBJ databases">
        <authorList>
            <person name="de Groot N.N."/>
        </authorList>
    </citation>
    <scope>NUCLEOTIDE SEQUENCE [LARGE SCALE GENOMIC DNA]</scope>
    <source>
        <strain evidence="6 7">ATCC 35958</strain>
    </source>
</reference>
<keyword evidence="3 5" id="KW-1133">Transmembrane helix</keyword>
<comment type="subcellular location">
    <subcellularLocation>
        <location evidence="1">Endomembrane system</location>
        <topology evidence="1">Multi-pass membrane protein</topology>
    </subcellularLocation>
</comment>
<dbReference type="OrthoDB" id="9811969at2"/>
<accession>A0A1H9PCW8</accession>
<evidence type="ECO:0000256" key="4">
    <source>
        <dbReference type="ARBA" id="ARBA00023136"/>
    </source>
</evidence>
<keyword evidence="6" id="KW-0489">Methyltransferase</keyword>
<dbReference type="InterPro" id="IPR007318">
    <property type="entry name" value="Phopholipid_MeTrfase"/>
</dbReference>
<dbReference type="PANTHER" id="PTHR12714:SF24">
    <property type="entry name" value="SLR1182 PROTEIN"/>
    <property type="match status" value="1"/>
</dbReference>
<protein>
    <submittedName>
        <fullName evidence="6">Protein-S-isoprenylcysteine O-methyltransferase Ste14</fullName>
    </submittedName>
</protein>
<evidence type="ECO:0000256" key="1">
    <source>
        <dbReference type="ARBA" id="ARBA00004127"/>
    </source>
</evidence>
<dbReference type="STRING" id="180197.SAMN02982919_02434"/>
<keyword evidence="2 5" id="KW-0812">Transmembrane</keyword>
<dbReference type="PANTHER" id="PTHR12714">
    <property type="entry name" value="PROTEIN-S ISOPRENYLCYSTEINE O-METHYLTRANSFERASE"/>
    <property type="match status" value="1"/>
</dbReference>
<feature type="transmembrane region" description="Helical" evidence="5">
    <location>
        <begin position="52"/>
        <end position="72"/>
    </location>
</feature>
<feature type="transmembrane region" description="Helical" evidence="5">
    <location>
        <begin position="23"/>
        <end position="45"/>
    </location>
</feature>
<dbReference type="GO" id="GO:0032259">
    <property type="term" value="P:methylation"/>
    <property type="evidence" value="ECO:0007669"/>
    <property type="project" value="UniProtKB-KW"/>
</dbReference>
<dbReference type="Proteomes" id="UP000199766">
    <property type="component" value="Unassembled WGS sequence"/>
</dbReference>
<name>A0A1H9PCW8_9BURK</name>
<keyword evidence="4 5" id="KW-0472">Membrane</keyword>
<evidence type="ECO:0000313" key="6">
    <source>
        <dbReference type="EMBL" id="SER45659.1"/>
    </source>
</evidence>
<keyword evidence="6" id="KW-0808">Transferase</keyword>
<dbReference type="Gene3D" id="1.20.120.1630">
    <property type="match status" value="1"/>
</dbReference>
<dbReference type="RefSeq" id="WP_091458040.1">
    <property type="nucleotide sequence ID" value="NZ_FOGD01000008.1"/>
</dbReference>
<feature type="transmembrane region" description="Helical" evidence="5">
    <location>
        <begin position="103"/>
        <end position="134"/>
    </location>
</feature>
<dbReference type="GO" id="GO:0012505">
    <property type="term" value="C:endomembrane system"/>
    <property type="evidence" value="ECO:0007669"/>
    <property type="project" value="UniProtKB-SubCell"/>
</dbReference>
<dbReference type="GO" id="GO:0008168">
    <property type="term" value="F:methyltransferase activity"/>
    <property type="evidence" value="ECO:0007669"/>
    <property type="project" value="UniProtKB-KW"/>
</dbReference>
<evidence type="ECO:0000256" key="2">
    <source>
        <dbReference type="ARBA" id="ARBA00022692"/>
    </source>
</evidence>
<evidence type="ECO:0000313" key="7">
    <source>
        <dbReference type="Proteomes" id="UP000199766"/>
    </source>
</evidence>
<gene>
    <name evidence="6" type="ORF">SAMN02982919_02434</name>
</gene>
<proteinExistence type="predicted"/>
<organism evidence="6 7">
    <name type="scientific">Giesbergeria anulus</name>
    <dbReference type="NCBI Taxonomy" id="180197"/>
    <lineage>
        <taxon>Bacteria</taxon>
        <taxon>Pseudomonadati</taxon>
        <taxon>Pseudomonadota</taxon>
        <taxon>Betaproteobacteria</taxon>
        <taxon>Burkholderiales</taxon>
        <taxon>Comamonadaceae</taxon>
        <taxon>Giesbergeria</taxon>
    </lineage>
</organism>
<sequence>MDSVDTLKEKIDVRALELKVPPLLLTAVFLAAIVAVVFVFPALVFPIPYSRYMSAGLMLAGVSMLLGAALQFRLHHTTLDPRNPAKASKFVARGLFRISRNPMYFGMALVLASVTTWTCNALGFLLVALFCLYLTEFQIKPEEATLEALFGVDYRAYKSSVRRWI</sequence>
<keyword evidence="7" id="KW-1185">Reference proteome</keyword>